<feature type="region of interest" description="Disordered" evidence="18">
    <location>
        <begin position="1"/>
        <end position="535"/>
    </location>
</feature>
<feature type="compositionally biased region" description="Basic and acidic residues" evidence="18">
    <location>
        <begin position="76"/>
        <end position="86"/>
    </location>
</feature>
<feature type="compositionally biased region" description="Polar residues" evidence="18">
    <location>
        <begin position="585"/>
        <end position="596"/>
    </location>
</feature>
<accession>A0ABM1NIS4</accession>
<keyword evidence="17" id="KW-0966">Cell projection</keyword>
<protein>
    <recommendedName>
        <fullName evidence="6">Protein CASC3</fullName>
    </recommendedName>
</protein>
<proteinExistence type="inferred from homology"/>
<evidence type="ECO:0000256" key="13">
    <source>
        <dbReference type="ARBA" id="ARBA00022884"/>
    </source>
</evidence>
<dbReference type="RefSeq" id="XP_017786724.1">
    <property type="nucleotide sequence ID" value="XM_017931235.1"/>
</dbReference>
<dbReference type="InterPro" id="IPR028544">
    <property type="entry name" value="CASC3"/>
</dbReference>
<feature type="domain" description="Btz" evidence="19">
    <location>
        <begin position="93"/>
        <end position="198"/>
    </location>
</feature>
<dbReference type="Proteomes" id="UP000695000">
    <property type="component" value="Unplaced"/>
</dbReference>
<evidence type="ECO:0000256" key="4">
    <source>
        <dbReference type="ARBA" id="ARBA00004556"/>
    </source>
</evidence>
<sequence>MDGNSQEVTEPPPKAETVETPAEQDDGLKVADNMGALEEEPVQECVEVVEAETIKKSSTNQSEYDSADSDVEHEEDTLLTHSDHSGSDAGSIILEREEGDGQESAPTKKVDDDEDKKNPQYIPKRGTFYEHDDRTADDDIEAEAVESEEKVDKDGKKKMWTEKKEKWNHDKFNDNEQMPKSRSELISIYGYDIRNEEGPPRARRRRRYGRGPNKYTRNWEDEDAYSKPATPVNTKKPARKSKTSPQLNQKDEENANAEENTTNSGRQSSESQNERTSISEQNTSAPQQPMVQKTREFTPKNNSSHQHPPHHHHPSQNDRQNNKNHNRIGTGRVIKPNRDIKDSDYKGFTKSRQFTPRTQKDMGRDKEAPHSQNYGNKRSTHEIEKEMGKLSVQEQVYAKGGNKQHGGNRQGSIPPRMQGEPKGGSKRYSSIRQRSLPESANPPTFNQQHGYYGNAEYGQNQQQPGGQQSQQQPLLQHPPAPLHPNPAQMPAIPPPPLPTLPPQVPVTTTPLPPQFGAPFAQAPPPFLQAAPPPFIPQQTPQIINYVQGQPQFAPHQAPYQGYQQPFNPVSQPTEIFQPPGGITYYSAQDQQVTQRAAPQKRPKAAIPIVPPPPLEPRGRGRATQEAVTPNASDVESKVEVVPAGNSNYEDAGAAAAVAVEQ</sequence>
<dbReference type="SMART" id="SM01044">
    <property type="entry name" value="Btz"/>
    <property type="match status" value="1"/>
</dbReference>
<feature type="compositionally biased region" description="Basic and acidic residues" evidence="18">
    <location>
        <begin position="106"/>
        <end position="118"/>
    </location>
</feature>
<keyword evidence="15" id="KW-0508">mRNA splicing</keyword>
<evidence type="ECO:0000256" key="15">
    <source>
        <dbReference type="ARBA" id="ARBA00023187"/>
    </source>
</evidence>
<name>A0ABM1NIS4_NICVS</name>
<feature type="compositionally biased region" description="Acidic residues" evidence="18">
    <location>
        <begin position="135"/>
        <end position="146"/>
    </location>
</feature>
<keyword evidence="13" id="KW-0694">RNA-binding</keyword>
<dbReference type="InterPro" id="IPR018545">
    <property type="entry name" value="Btz_dom"/>
</dbReference>
<organism evidence="20 21">
    <name type="scientific">Nicrophorus vespilloides</name>
    <name type="common">Boreal carrion beetle</name>
    <dbReference type="NCBI Taxonomy" id="110193"/>
    <lineage>
        <taxon>Eukaryota</taxon>
        <taxon>Metazoa</taxon>
        <taxon>Ecdysozoa</taxon>
        <taxon>Arthropoda</taxon>
        <taxon>Hexapoda</taxon>
        <taxon>Insecta</taxon>
        <taxon>Pterygota</taxon>
        <taxon>Neoptera</taxon>
        <taxon>Endopterygota</taxon>
        <taxon>Coleoptera</taxon>
        <taxon>Polyphaga</taxon>
        <taxon>Staphyliniformia</taxon>
        <taxon>Silphidae</taxon>
        <taxon>Nicrophorinae</taxon>
        <taxon>Nicrophorus</taxon>
    </lineage>
</organism>
<feature type="compositionally biased region" description="Low complexity" evidence="18">
    <location>
        <begin position="459"/>
        <end position="475"/>
    </location>
</feature>
<evidence type="ECO:0000256" key="1">
    <source>
        <dbReference type="ARBA" id="ARBA00004210"/>
    </source>
</evidence>
<keyword evidence="9" id="KW-0507">mRNA processing</keyword>
<feature type="compositionally biased region" description="Basic and acidic residues" evidence="18">
    <location>
        <begin position="147"/>
        <end position="183"/>
    </location>
</feature>
<evidence type="ECO:0000256" key="11">
    <source>
        <dbReference type="ARBA" id="ARBA00022816"/>
    </source>
</evidence>
<evidence type="ECO:0000256" key="10">
    <source>
        <dbReference type="ARBA" id="ARBA00022728"/>
    </source>
</evidence>
<feature type="compositionally biased region" description="Acidic residues" evidence="18">
    <location>
        <begin position="65"/>
        <end position="75"/>
    </location>
</feature>
<feature type="compositionally biased region" description="Pro residues" evidence="18">
    <location>
        <begin position="491"/>
        <end position="535"/>
    </location>
</feature>
<feature type="compositionally biased region" description="Basic and acidic residues" evidence="18">
    <location>
        <begin position="336"/>
        <end position="347"/>
    </location>
</feature>
<dbReference type="GeneID" id="108569617"/>
<keyword evidence="11" id="KW-0509">mRNA transport</keyword>
<feature type="compositionally biased region" description="Acidic residues" evidence="18">
    <location>
        <begin position="37"/>
        <end position="50"/>
    </location>
</feature>
<evidence type="ECO:0000256" key="2">
    <source>
        <dbReference type="ARBA" id="ARBA00004279"/>
    </source>
</evidence>
<evidence type="ECO:0000259" key="19">
    <source>
        <dbReference type="SMART" id="SM01044"/>
    </source>
</evidence>
<keyword evidence="12" id="KW-0810">Translation regulation</keyword>
<evidence type="ECO:0000256" key="5">
    <source>
        <dbReference type="ARBA" id="ARBA00009548"/>
    </source>
</evidence>
<evidence type="ECO:0000256" key="17">
    <source>
        <dbReference type="ARBA" id="ARBA00023273"/>
    </source>
</evidence>
<comment type="similarity">
    <text evidence="5">Belongs to the CASC3 family.</text>
</comment>
<evidence type="ECO:0000256" key="16">
    <source>
        <dbReference type="ARBA" id="ARBA00023242"/>
    </source>
</evidence>
<dbReference type="PANTHER" id="PTHR13434">
    <property type="entry name" value="PROTEIN CASC3"/>
    <property type="match status" value="1"/>
</dbReference>
<feature type="compositionally biased region" description="Polar residues" evidence="18">
    <location>
        <begin position="427"/>
        <end position="449"/>
    </location>
</feature>
<evidence type="ECO:0000256" key="6">
    <source>
        <dbReference type="ARBA" id="ARBA00019964"/>
    </source>
</evidence>
<keyword evidence="16" id="KW-0539">Nucleus</keyword>
<evidence type="ECO:0000313" key="20">
    <source>
        <dbReference type="Proteomes" id="UP000695000"/>
    </source>
</evidence>
<evidence type="ECO:0000256" key="9">
    <source>
        <dbReference type="ARBA" id="ARBA00022664"/>
    </source>
</evidence>
<feature type="compositionally biased region" description="Basic and acidic residues" evidence="18">
    <location>
        <begin position="358"/>
        <end position="369"/>
    </location>
</feature>
<evidence type="ECO:0000256" key="3">
    <source>
        <dbReference type="ARBA" id="ARBA00004324"/>
    </source>
</evidence>
<dbReference type="PANTHER" id="PTHR13434:SF0">
    <property type="entry name" value="PROTEIN CASC3"/>
    <property type="match status" value="1"/>
</dbReference>
<feature type="compositionally biased region" description="Polar residues" evidence="18">
    <location>
        <begin position="264"/>
        <end position="291"/>
    </location>
</feature>
<keyword evidence="7" id="KW-0813">Transport</keyword>
<evidence type="ECO:0000256" key="18">
    <source>
        <dbReference type="SAM" id="MobiDB-lite"/>
    </source>
</evidence>
<evidence type="ECO:0000256" key="7">
    <source>
        <dbReference type="ARBA" id="ARBA00022448"/>
    </source>
</evidence>
<keyword evidence="10" id="KW-0747">Spliceosome</keyword>
<evidence type="ECO:0000256" key="14">
    <source>
        <dbReference type="ARBA" id="ARBA00023161"/>
    </source>
</evidence>
<dbReference type="Pfam" id="PF09405">
    <property type="entry name" value="Btz"/>
    <property type="match status" value="1"/>
</dbReference>
<comment type="subcellular location">
    <subcellularLocation>
        <location evidence="2">Cell projection</location>
        <location evidence="2">Dendrite</location>
    </subcellularLocation>
    <subcellularLocation>
        <location evidence="1">Cytoplasm</location>
        <location evidence="1">Stress granule</location>
    </subcellularLocation>
    <subcellularLocation>
        <location evidence="4">Cytoplasm</location>
        <location evidence="4">Perinuclear region</location>
    </subcellularLocation>
    <subcellularLocation>
        <location evidence="3">Nucleus speckle</location>
    </subcellularLocation>
</comment>
<reference evidence="21" key="1">
    <citation type="submission" date="2025-08" db="UniProtKB">
        <authorList>
            <consortium name="RefSeq"/>
        </authorList>
    </citation>
    <scope>IDENTIFICATION</scope>
    <source>
        <tissue evidence="21">Whole Larva</tissue>
    </source>
</reference>
<evidence type="ECO:0000313" key="21">
    <source>
        <dbReference type="RefSeq" id="XP_017786724.1"/>
    </source>
</evidence>
<evidence type="ECO:0000256" key="12">
    <source>
        <dbReference type="ARBA" id="ARBA00022845"/>
    </source>
</evidence>
<evidence type="ECO:0000256" key="8">
    <source>
        <dbReference type="ARBA" id="ARBA00022490"/>
    </source>
</evidence>
<gene>
    <name evidence="21" type="primary">LOC108569617</name>
</gene>
<feature type="compositionally biased region" description="Basic and acidic residues" evidence="18">
    <location>
        <begin position="379"/>
        <end position="388"/>
    </location>
</feature>
<keyword evidence="20" id="KW-1185">Reference proteome</keyword>
<feature type="region of interest" description="Disordered" evidence="18">
    <location>
        <begin position="554"/>
        <end position="637"/>
    </location>
</feature>
<keyword evidence="14" id="KW-0866">Nonsense-mediated mRNA decay</keyword>
<keyword evidence="8" id="KW-0963">Cytoplasm</keyword>
<feature type="compositionally biased region" description="Polar residues" evidence="18">
    <location>
        <begin position="561"/>
        <end position="574"/>
    </location>
</feature>